<dbReference type="Pfam" id="PF14516">
    <property type="entry name" value="AAA_35"/>
    <property type="match status" value="1"/>
</dbReference>
<accession>A0A1W1C9U1</accession>
<reference evidence="1" key="1">
    <citation type="submission" date="2016-10" db="EMBL/GenBank/DDBJ databases">
        <authorList>
            <person name="de Groot N.N."/>
        </authorList>
    </citation>
    <scope>NUCLEOTIDE SEQUENCE</scope>
</reference>
<evidence type="ECO:0008006" key="2">
    <source>
        <dbReference type="Google" id="ProtNLM"/>
    </source>
</evidence>
<dbReference type="Gene3D" id="3.40.50.300">
    <property type="entry name" value="P-loop containing nucleotide triphosphate hydrolases"/>
    <property type="match status" value="1"/>
</dbReference>
<dbReference type="InterPro" id="IPR027417">
    <property type="entry name" value="P-loop_NTPase"/>
</dbReference>
<dbReference type="AlphaFoldDB" id="A0A1W1C9U1"/>
<dbReference type="SUPFAM" id="SSF52540">
    <property type="entry name" value="P-loop containing nucleoside triphosphate hydrolases"/>
    <property type="match status" value="1"/>
</dbReference>
<protein>
    <recommendedName>
        <fullName evidence="2">AAA+ ATPase domain-containing protein</fullName>
    </recommendedName>
</protein>
<sequence>MDRFFNTAGPTKTDINYYISSFERVDYEEIEMLINSQRYFVLHAPRQTGKTSALLEIMDRINSESKYNCVYANIEEAQALRGDTSESIPTISDVIASSIRLYLKDDRVINWYRENRKTIPIGKQISEVLSYWCENSSKPCIMFLDEVDALVGDTLISLLRQIRAGYTGRPKSFPQSMILCGVRDVRDYRIHTKDNEIITGGSAFNIKAESLTIGNFTYKECQALYKQHTDYTGQKFDKRIFPHLWEDTKGQPWLVNALGHELTWKERELRDRTKDITLEHYFRARERLIYSRATHLDQLVDKLKEPRVKRIIEPILKGDSKKQSLNPRDIEYLVDLGLITRDKRGKIEISNNIYKETIPRELTWGMQSSISNQEQHWYIKKDNTIDMVKLLKAFQQFFRENADSWIERFDYKEAGPQLLLQAFLQRIVNGGGRINREYGLGRKRTDILIEYPLDEEMGFWGETQKIVIETKILYSNLKKTIEKGIEQTLEYSDIVGANESHLIIFDRSADIKWEDKIWDKRDESGVMIWGS</sequence>
<name>A0A1W1C9U1_9ZZZZ</name>
<gene>
    <name evidence="1" type="ORF">MNB_SV-12-269</name>
</gene>
<dbReference type="PANTHER" id="PTHR34301:SF8">
    <property type="entry name" value="ATPASE DOMAIN-CONTAINING PROTEIN"/>
    <property type="match status" value="1"/>
</dbReference>
<evidence type="ECO:0000313" key="1">
    <source>
        <dbReference type="EMBL" id="SFV62529.1"/>
    </source>
</evidence>
<organism evidence="1">
    <name type="scientific">hydrothermal vent metagenome</name>
    <dbReference type="NCBI Taxonomy" id="652676"/>
    <lineage>
        <taxon>unclassified sequences</taxon>
        <taxon>metagenomes</taxon>
        <taxon>ecological metagenomes</taxon>
    </lineage>
</organism>
<dbReference type="PANTHER" id="PTHR34301">
    <property type="entry name" value="DNA-BINDING PROTEIN-RELATED"/>
    <property type="match status" value="1"/>
</dbReference>
<proteinExistence type="predicted"/>
<dbReference type="EMBL" id="FPHE01000116">
    <property type="protein sequence ID" value="SFV62529.1"/>
    <property type="molecule type" value="Genomic_DNA"/>
</dbReference>